<dbReference type="AlphaFoldDB" id="A0AAV3RKU6"/>
<keyword evidence="2" id="KW-1185">Reference proteome</keyword>
<organism evidence="1 2">
    <name type="scientific">Lithospermum erythrorhizon</name>
    <name type="common">Purple gromwell</name>
    <name type="synonym">Lithospermum officinale var. erythrorhizon</name>
    <dbReference type="NCBI Taxonomy" id="34254"/>
    <lineage>
        <taxon>Eukaryota</taxon>
        <taxon>Viridiplantae</taxon>
        <taxon>Streptophyta</taxon>
        <taxon>Embryophyta</taxon>
        <taxon>Tracheophyta</taxon>
        <taxon>Spermatophyta</taxon>
        <taxon>Magnoliopsida</taxon>
        <taxon>eudicotyledons</taxon>
        <taxon>Gunneridae</taxon>
        <taxon>Pentapetalae</taxon>
        <taxon>asterids</taxon>
        <taxon>lamiids</taxon>
        <taxon>Boraginales</taxon>
        <taxon>Boraginaceae</taxon>
        <taxon>Boraginoideae</taxon>
        <taxon>Lithospermeae</taxon>
        <taxon>Lithospermum</taxon>
    </lineage>
</organism>
<keyword evidence="1" id="KW-0812">Transmembrane</keyword>
<dbReference type="PANTHER" id="PTHR11439:SF524">
    <property type="entry name" value="RNA-DIRECTED DNA POLYMERASE, PROTEIN KINASE RLK-PELLE-DLSV FAMILY"/>
    <property type="match status" value="1"/>
</dbReference>
<dbReference type="EMBL" id="BAABME010027417">
    <property type="protein sequence ID" value="GAA0175547.1"/>
    <property type="molecule type" value="Genomic_DNA"/>
</dbReference>
<evidence type="ECO:0000313" key="1">
    <source>
        <dbReference type="EMBL" id="GAA0175547.1"/>
    </source>
</evidence>
<evidence type="ECO:0000313" key="2">
    <source>
        <dbReference type="Proteomes" id="UP001454036"/>
    </source>
</evidence>
<dbReference type="PANTHER" id="PTHR11439">
    <property type="entry name" value="GAG-POL-RELATED RETROTRANSPOSON"/>
    <property type="match status" value="1"/>
</dbReference>
<comment type="caution">
    <text evidence="1">The sequence shown here is derived from an EMBL/GenBank/DDBJ whole genome shotgun (WGS) entry which is preliminary data.</text>
</comment>
<keyword evidence="1" id="KW-0472">Membrane</keyword>
<proteinExistence type="predicted"/>
<dbReference type="Proteomes" id="UP001454036">
    <property type="component" value="Unassembled WGS sequence"/>
</dbReference>
<protein>
    <submittedName>
        <fullName evidence="1">Transmembrane signal receptor</fullName>
    </submittedName>
</protein>
<accession>A0AAV3RKU6</accession>
<reference evidence="1 2" key="1">
    <citation type="submission" date="2024-01" db="EMBL/GenBank/DDBJ databases">
        <title>The complete chloroplast genome sequence of Lithospermum erythrorhizon: insights into the phylogenetic relationship among Boraginaceae species and the maternal lineages of purple gromwells.</title>
        <authorList>
            <person name="Okada T."/>
            <person name="Watanabe K."/>
        </authorList>
    </citation>
    <scope>NUCLEOTIDE SEQUENCE [LARGE SCALE GENOMIC DNA]</scope>
</reference>
<sequence>MASCKPSATPVDTNAKLSASNDIPFDDPTLYRSLAGALQYLTFARPDISYTVQQLCLFMHNLMVKHMNALKRIIRYLQGTLDHGLHFYPSSTSTLVSYTEADWGECPDTHRSTSCYYVFLGDNLISWSSKRQATLSKSSAEAEYRDNPVQHQCTKHIEMDIHFVSEKVERGEVRVHHVPSRYQVADIFTKGLPLILFEDFRASLSVRRPPVSTVGADSSHN</sequence>
<keyword evidence="1" id="KW-0675">Receptor</keyword>
<name>A0AAV3RKU6_LITER</name>
<gene>
    <name evidence="1" type="ORF">LIER_41936</name>
</gene>
<dbReference type="CDD" id="cd09272">
    <property type="entry name" value="RNase_HI_RT_Ty1"/>
    <property type="match status" value="1"/>
</dbReference>